<feature type="compositionally biased region" description="Low complexity" evidence="1">
    <location>
        <begin position="33"/>
        <end position="49"/>
    </location>
</feature>
<evidence type="ECO:0000313" key="4">
    <source>
        <dbReference type="Proteomes" id="UP000800094"/>
    </source>
</evidence>
<proteinExistence type="predicted"/>
<dbReference type="OrthoDB" id="4161186at2759"/>
<dbReference type="Pfam" id="PF20516">
    <property type="entry name" value="PDDEXK_12"/>
    <property type="match status" value="1"/>
</dbReference>
<sequence>MNHDADITPRPNKRRRDFDGAPHFAPPSPAPPSESSSVSASASDVSLESHQSGRLSPTKQLMMLEDLEEDPVVFCSFDDTIYEEPADVFAMRCAAQRFADGVGILGYDQDSLRLATAELSQMDQTRLGFPWAIDPHRNTIGTTPDIAAVQTLVHMARRRDRNTSTSEDQWNAKVQLPLLELALSTSKHKEQLTIENVKTAKIEPKSLARDTLPRRVVDYVIALEQTEHTGRAWGRLRKHPEAKIKSWNHTSTARRTPFAVNIETKSPTKAWTDGKPQIAIWTDAWFKRLSFIGSPGELWPAVPLLIAQGHEWHLLVVSKSSVQITIWEQVAIGSTRTCFDALKVVAVLHWLMEWAETVWRPWLLALADQPNIGG</sequence>
<feature type="region of interest" description="Disordered" evidence="1">
    <location>
        <begin position="1"/>
        <end position="57"/>
    </location>
</feature>
<dbReference type="Proteomes" id="UP000800094">
    <property type="component" value="Unassembled WGS sequence"/>
</dbReference>
<reference evidence="3" key="1">
    <citation type="journal article" date="2020" name="Stud. Mycol.">
        <title>101 Dothideomycetes genomes: a test case for predicting lifestyles and emergence of pathogens.</title>
        <authorList>
            <person name="Haridas S."/>
            <person name="Albert R."/>
            <person name="Binder M."/>
            <person name="Bloem J."/>
            <person name="Labutti K."/>
            <person name="Salamov A."/>
            <person name="Andreopoulos B."/>
            <person name="Baker S."/>
            <person name="Barry K."/>
            <person name="Bills G."/>
            <person name="Bluhm B."/>
            <person name="Cannon C."/>
            <person name="Castanera R."/>
            <person name="Culley D."/>
            <person name="Daum C."/>
            <person name="Ezra D."/>
            <person name="Gonzalez J."/>
            <person name="Henrissat B."/>
            <person name="Kuo A."/>
            <person name="Liang C."/>
            <person name="Lipzen A."/>
            <person name="Lutzoni F."/>
            <person name="Magnuson J."/>
            <person name="Mondo S."/>
            <person name="Nolan M."/>
            <person name="Ohm R."/>
            <person name="Pangilinan J."/>
            <person name="Park H.-J."/>
            <person name="Ramirez L."/>
            <person name="Alfaro M."/>
            <person name="Sun H."/>
            <person name="Tritt A."/>
            <person name="Yoshinaga Y."/>
            <person name="Zwiers L.-H."/>
            <person name="Turgeon B."/>
            <person name="Goodwin S."/>
            <person name="Spatafora J."/>
            <person name="Crous P."/>
            <person name="Grigoriev I."/>
        </authorList>
    </citation>
    <scope>NUCLEOTIDE SEQUENCE</scope>
    <source>
        <strain evidence="3">CBS 122368</strain>
    </source>
</reference>
<organism evidence="3 4">
    <name type="scientific">Trematosphaeria pertusa</name>
    <dbReference type="NCBI Taxonomy" id="390896"/>
    <lineage>
        <taxon>Eukaryota</taxon>
        <taxon>Fungi</taxon>
        <taxon>Dikarya</taxon>
        <taxon>Ascomycota</taxon>
        <taxon>Pezizomycotina</taxon>
        <taxon>Dothideomycetes</taxon>
        <taxon>Pleosporomycetidae</taxon>
        <taxon>Pleosporales</taxon>
        <taxon>Massarineae</taxon>
        <taxon>Trematosphaeriaceae</taxon>
        <taxon>Trematosphaeria</taxon>
    </lineage>
</organism>
<evidence type="ECO:0000259" key="2">
    <source>
        <dbReference type="Pfam" id="PF20516"/>
    </source>
</evidence>
<evidence type="ECO:0000256" key="1">
    <source>
        <dbReference type="SAM" id="MobiDB-lite"/>
    </source>
</evidence>
<dbReference type="RefSeq" id="XP_033689259.1">
    <property type="nucleotide sequence ID" value="XM_033823139.1"/>
</dbReference>
<feature type="domain" description="PD-(D/E)XK nuclease-like" evidence="2">
    <location>
        <begin position="133"/>
        <end position="360"/>
    </location>
</feature>
<dbReference type="GeneID" id="54576469"/>
<dbReference type="EMBL" id="ML987190">
    <property type="protein sequence ID" value="KAF2254255.1"/>
    <property type="molecule type" value="Genomic_DNA"/>
</dbReference>
<accession>A0A6A6IUL3</accession>
<dbReference type="AlphaFoldDB" id="A0A6A6IUL3"/>
<keyword evidence="4" id="KW-1185">Reference proteome</keyword>
<gene>
    <name evidence="3" type="ORF">BU26DRAFT_415965</name>
</gene>
<evidence type="ECO:0000313" key="3">
    <source>
        <dbReference type="EMBL" id="KAF2254255.1"/>
    </source>
</evidence>
<protein>
    <recommendedName>
        <fullName evidence="2">PD-(D/E)XK nuclease-like domain-containing protein</fullName>
    </recommendedName>
</protein>
<dbReference type="InterPro" id="IPR046797">
    <property type="entry name" value="PDDEXK_12"/>
</dbReference>
<name>A0A6A6IUL3_9PLEO</name>